<dbReference type="SUPFAM" id="SSF53300">
    <property type="entry name" value="vWA-like"/>
    <property type="match status" value="1"/>
</dbReference>
<dbReference type="InterPro" id="IPR050525">
    <property type="entry name" value="ECM_Assembly_Org"/>
</dbReference>
<dbReference type="SMART" id="SM00327">
    <property type="entry name" value="VWA"/>
    <property type="match status" value="1"/>
</dbReference>
<gene>
    <name evidence="2" type="ORF">NEMVEDRAFT_v1g209355</name>
</gene>
<dbReference type="Proteomes" id="UP000001593">
    <property type="component" value="Unassembled WGS sequence"/>
</dbReference>
<protein>
    <recommendedName>
        <fullName evidence="1">VWFA domain-containing protein</fullName>
    </recommendedName>
</protein>
<accession>A7SAR0</accession>
<sequence>MAEDSSVPSRSKRSVGVSEVFALDHFIEVVEKIEQKLPQKSLKDIANSIRKLGYDDKLWQTLIGTAESLPSDALSESEKQFLEKAVMHGVTDKYENGVVLKSAGEAIAIGHVINGICAGLDRKTSVSLKDWEPTASDTVDNLYAATIARDLGISILFKKNGGSTSYFGPGGSWEPSEECPNKFRKPAAAEFTKATNAQLLGDMDGFILGSKVAEWSSKGVRLGQLLRMYYSTGACYDTTFASCNRYDKFSKLVNQDVLLTQVIRFANAEYLKNNGSYPGVKVDDIRVEADAMISGLSRYLENIHGEQVCKTIGCELPSNLVFLMDESGSISAANYNIQKDFVKKIIGAFNISPRQTRVSVVEFSSEPRLSISIDEYNSKTRLKCAVGSLLFESIQILPSVLARFNVYRISEREFNERSKHNGLVLSVLTVAKKGGVTHTGKALKFVQDNVFEPIQNSSESKGNAMNILVLLTDGKSNDPDANLLANSVRNIKRTIKDLTIISVGVADYDLKELEFIATDPSKHVFTSNNFDNLLGLVNQLQNRTCSTAFELELDFTITEVNAVITAYVSPGSVRYFMLPAKRFAGVMNINVK</sequence>
<dbReference type="PhylomeDB" id="A7SAR0"/>
<dbReference type="PROSITE" id="PS50234">
    <property type="entry name" value="VWFA"/>
    <property type="match status" value="1"/>
</dbReference>
<dbReference type="EMBL" id="DS469611">
    <property type="protein sequence ID" value="EDO39190.1"/>
    <property type="molecule type" value="Genomic_DNA"/>
</dbReference>
<dbReference type="InterPro" id="IPR002035">
    <property type="entry name" value="VWF_A"/>
</dbReference>
<reference evidence="2 3" key="1">
    <citation type="journal article" date="2007" name="Science">
        <title>Sea anemone genome reveals ancestral eumetazoan gene repertoire and genomic organization.</title>
        <authorList>
            <person name="Putnam N.H."/>
            <person name="Srivastava M."/>
            <person name="Hellsten U."/>
            <person name="Dirks B."/>
            <person name="Chapman J."/>
            <person name="Salamov A."/>
            <person name="Terry A."/>
            <person name="Shapiro H."/>
            <person name="Lindquist E."/>
            <person name="Kapitonov V.V."/>
            <person name="Jurka J."/>
            <person name="Genikhovich G."/>
            <person name="Grigoriev I.V."/>
            <person name="Lucas S.M."/>
            <person name="Steele R.E."/>
            <person name="Finnerty J.R."/>
            <person name="Technau U."/>
            <person name="Martindale M.Q."/>
            <person name="Rokhsar D.S."/>
        </authorList>
    </citation>
    <scope>NUCLEOTIDE SEQUENCE [LARGE SCALE GENOMIC DNA]</scope>
    <source>
        <strain evidence="3">CH2 X CH6</strain>
    </source>
</reference>
<dbReference type="AlphaFoldDB" id="A7SAR0"/>
<dbReference type="PRINTS" id="PR00453">
    <property type="entry name" value="VWFADOMAIN"/>
</dbReference>
<keyword evidence="3" id="KW-1185">Reference proteome</keyword>
<dbReference type="OMA" id="WEPSEEC"/>
<evidence type="ECO:0000259" key="1">
    <source>
        <dbReference type="PROSITE" id="PS50234"/>
    </source>
</evidence>
<name>A7SAR0_NEMVE</name>
<dbReference type="eggNOG" id="KOG3544">
    <property type="taxonomic scope" value="Eukaryota"/>
</dbReference>
<evidence type="ECO:0000313" key="2">
    <source>
        <dbReference type="EMBL" id="EDO39190.1"/>
    </source>
</evidence>
<feature type="domain" description="VWFA" evidence="1">
    <location>
        <begin position="319"/>
        <end position="540"/>
    </location>
</feature>
<dbReference type="Pfam" id="PF00092">
    <property type="entry name" value="VWA"/>
    <property type="match status" value="2"/>
</dbReference>
<dbReference type="HOGENOM" id="CLU_461257_0_0_1"/>
<dbReference type="PANTHER" id="PTHR24020:SF20">
    <property type="entry name" value="PH DOMAIN-CONTAINING PROTEIN"/>
    <property type="match status" value="1"/>
</dbReference>
<evidence type="ECO:0000313" key="3">
    <source>
        <dbReference type="Proteomes" id="UP000001593"/>
    </source>
</evidence>
<organism evidence="2 3">
    <name type="scientific">Nematostella vectensis</name>
    <name type="common">Starlet sea anemone</name>
    <dbReference type="NCBI Taxonomy" id="45351"/>
    <lineage>
        <taxon>Eukaryota</taxon>
        <taxon>Metazoa</taxon>
        <taxon>Cnidaria</taxon>
        <taxon>Anthozoa</taxon>
        <taxon>Hexacorallia</taxon>
        <taxon>Actiniaria</taxon>
        <taxon>Edwardsiidae</taxon>
        <taxon>Nematostella</taxon>
    </lineage>
</organism>
<proteinExistence type="predicted"/>
<dbReference type="InterPro" id="IPR036465">
    <property type="entry name" value="vWFA_dom_sf"/>
</dbReference>
<dbReference type="PANTHER" id="PTHR24020">
    <property type="entry name" value="COLLAGEN ALPHA"/>
    <property type="match status" value="1"/>
</dbReference>
<feature type="non-terminal residue" evidence="2">
    <location>
        <position position="1"/>
    </location>
</feature>
<dbReference type="Gene3D" id="3.40.50.410">
    <property type="entry name" value="von Willebrand factor, type A domain"/>
    <property type="match status" value="2"/>
</dbReference>
<dbReference type="InParanoid" id="A7SAR0"/>